<feature type="transmembrane region" description="Helical" evidence="1">
    <location>
        <begin position="52"/>
        <end position="78"/>
    </location>
</feature>
<comment type="caution">
    <text evidence="2">The sequence shown here is derived from an EMBL/GenBank/DDBJ whole genome shotgun (WGS) entry which is preliminary data.</text>
</comment>
<dbReference type="EMBL" id="MHIP01000037">
    <property type="protein sequence ID" value="OGY54121.1"/>
    <property type="molecule type" value="Genomic_DNA"/>
</dbReference>
<keyword evidence="1" id="KW-1133">Transmembrane helix</keyword>
<dbReference type="Pfam" id="PF18926">
    <property type="entry name" value="DUF5676"/>
    <property type="match status" value="1"/>
</dbReference>
<name>A0A1G1YP96_9BACT</name>
<dbReference type="Proteomes" id="UP000176512">
    <property type="component" value="Unassembled WGS sequence"/>
</dbReference>
<proteinExistence type="predicted"/>
<gene>
    <name evidence="2" type="ORF">A3A24_00775</name>
</gene>
<organism evidence="2 3">
    <name type="scientific">Candidatus Buchananbacteria bacterium RIFCSPLOWO2_01_FULL_46_12</name>
    <dbReference type="NCBI Taxonomy" id="1797546"/>
    <lineage>
        <taxon>Bacteria</taxon>
        <taxon>Candidatus Buchananiibacteriota</taxon>
    </lineage>
</organism>
<accession>A0A1G1YP96</accession>
<evidence type="ECO:0000256" key="1">
    <source>
        <dbReference type="SAM" id="Phobius"/>
    </source>
</evidence>
<keyword evidence="1" id="KW-0812">Transmembrane</keyword>
<sequence>MLNTTRALTIASLWISVVYIICFGGVALLPGIRPWFMQYALHTRADLGTNIMTLGTFVTGLIIWNILALLAVWLFVLLSNYVKK</sequence>
<dbReference type="AlphaFoldDB" id="A0A1G1YP96"/>
<keyword evidence="1" id="KW-0472">Membrane</keyword>
<evidence type="ECO:0000313" key="3">
    <source>
        <dbReference type="Proteomes" id="UP000176512"/>
    </source>
</evidence>
<dbReference type="InterPro" id="IPR044020">
    <property type="entry name" value="DUF5676"/>
</dbReference>
<feature type="transmembrane region" description="Helical" evidence="1">
    <location>
        <begin position="7"/>
        <end position="32"/>
    </location>
</feature>
<evidence type="ECO:0000313" key="2">
    <source>
        <dbReference type="EMBL" id="OGY54121.1"/>
    </source>
</evidence>
<protein>
    <submittedName>
        <fullName evidence="2">Uncharacterized protein</fullName>
    </submittedName>
</protein>
<reference evidence="2 3" key="1">
    <citation type="journal article" date="2016" name="Nat. Commun.">
        <title>Thousands of microbial genomes shed light on interconnected biogeochemical processes in an aquifer system.</title>
        <authorList>
            <person name="Anantharaman K."/>
            <person name="Brown C.T."/>
            <person name="Hug L.A."/>
            <person name="Sharon I."/>
            <person name="Castelle C.J."/>
            <person name="Probst A.J."/>
            <person name="Thomas B.C."/>
            <person name="Singh A."/>
            <person name="Wilkins M.J."/>
            <person name="Karaoz U."/>
            <person name="Brodie E.L."/>
            <person name="Williams K.H."/>
            <person name="Hubbard S.S."/>
            <person name="Banfield J.F."/>
        </authorList>
    </citation>
    <scope>NUCLEOTIDE SEQUENCE [LARGE SCALE GENOMIC DNA]</scope>
</reference>